<dbReference type="EC" id="3.4.19.12" evidence="3"/>
<keyword evidence="7" id="KW-0788">Thiol protease</keyword>
<evidence type="ECO:0000256" key="5">
    <source>
        <dbReference type="ARBA" id="ARBA00022786"/>
    </source>
</evidence>
<keyword evidence="4" id="KW-0645">Protease</keyword>
<dbReference type="Gene3D" id="1.20.1300.20">
    <property type="entry name" value="Peptidase C65 Otubain, subdomain 2"/>
    <property type="match status" value="1"/>
</dbReference>
<comment type="catalytic activity">
    <reaction evidence="1">
        <text>Thiol-dependent hydrolysis of ester, thioester, amide, peptide and isopeptide bonds formed by the C-terminal Gly of ubiquitin (a 76-residue protein attached to proteins as an intracellular targeting signal).</text>
        <dbReference type="EC" id="3.4.19.12"/>
    </reaction>
</comment>
<evidence type="ECO:0000256" key="6">
    <source>
        <dbReference type="ARBA" id="ARBA00022801"/>
    </source>
</evidence>
<dbReference type="GO" id="GO:0005634">
    <property type="term" value="C:nucleus"/>
    <property type="evidence" value="ECO:0007669"/>
    <property type="project" value="TreeGrafter"/>
</dbReference>
<dbReference type="GO" id="GO:0004843">
    <property type="term" value="F:cysteine-type deubiquitinase activity"/>
    <property type="evidence" value="ECO:0007669"/>
    <property type="project" value="UniProtKB-EC"/>
</dbReference>
<dbReference type="GO" id="GO:0006508">
    <property type="term" value="P:proteolysis"/>
    <property type="evidence" value="ECO:0007669"/>
    <property type="project" value="UniProtKB-KW"/>
</dbReference>
<dbReference type="PANTHER" id="PTHR12931:SF32">
    <property type="entry name" value="UBIQUITIN THIOESTERASE"/>
    <property type="match status" value="1"/>
</dbReference>
<keyword evidence="10" id="KW-1185">Reference proteome</keyword>
<dbReference type="InterPro" id="IPR019400">
    <property type="entry name" value="Peptidase_C65_otubain"/>
</dbReference>
<dbReference type="GO" id="GO:2000780">
    <property type="term" value="P:negative regulation of double-strand break repair"/>
    <property type="evidence" value="ECO:0007669"/>
    <property type="project" value="TreeGrafter"/>
</dbReference>
<dbReference type="Proteomes" id="UP001497482">
    <property type="component" value="Chromosome 12"/>
</dbReference>
<dbReference type="FunFam" id="1.20.1300.20:FF:000001">
    <property type="entry name" value="Ubiquitin thioesterase OTUB1"/>
    <property type="match status" value="1"/>
</dbReference>
<dbReference type="Pfam" id="PF10275">
    <property type="entry name" value="Peptidase_C65"/>
    <property type="match status" value="1"/>
</dbReference>
<feature type="domain" description="OTU" evidence="8">
    <location>
        <begin position="61"/>
        <end position="231"/>
    </location>
</feature>
<dbReference type="Gene3D" id="3.30.200.60">
    <property type="entry name" value="Peptidase C65 Otubain, subdomain 1"/>
    <property type="match status" value="1"/>
</dbReference>
<accession>A0AAV2JJH7</accession>
<dbReference type="PROSITE" id="PS50802">
    <property type="entry name" value="OTU"/>
    <property type="match status" value="1"/>
</dbReference>
<evidence type="ECO:0000313" key="9">
    <source>
        <dbReference type="EMBL" id="CAL1575832.1"/>
    </source>
</evidence>
<dbReference type="EMBL" id="OZ035834">
    <property type="protein sequence ID" value="CAL1575832.1"/>
    <property type="molecule type" value="Genomic_DNA"/>
</dbReference>
<comment type="similarity">
    <text evidence="2">Belongs to the peptidase C65 family.</text>
</comment>
<evidence type="ECO:0000256" key="3">
    <source>
        <dbReference type="ARBA" id="ARBA00012759"/>
    </source>
</evidence>
<name>A0AAV2JJH7_KNICA</name>
<dbReference type="SUPFAM" id="SSF54001">
    <property type="entry name" value="Cysteine proteinases"/>
    <property type="match status" value="1"/>
</dbReference>
<proteinExistence type="inferred from homology"/>
<sequence length="231" mass="26150">MQSRLQPALDLQYTVSLKEARGARKHPMEGGWLVSERQDISSYCADQTPTSKILDLYREFSNVRKVRGDGNCFYRAFSYAYLESVIHNCRGLQGFIEIVMESSIALSCAGFEEKSYKEHLSKVIDVVELCQSDGSIETLHRLFNQPSTSDSVVQYLRLITSAYLQSHADFFCNFVEASNLQDYCHQEVEVMAMECDHVDILALSQALNVGIHIVSMEGDEQKLVHHIIPEG</sequence>
<evidence type="ECO:0000313" key="10">
    <source>
        <dbReference type="Proteomes" id="UP001497482"/>
    </source>
</evidence>
<dbReference type="InterPro" id="IPR038765">
    <property type="entry name" value="Papain-like_cys_pep_sf"/>
</dbReference>
<reference evidence="9 10" key="1">
    <citation type="submission" date="2024-04" db="EMBL/GenBank/DDBJ databases">
        <authorList>
            <person name="Waldvogel A.-M."/>
            <person name="Schoenle A."/>
        </authorList>
    </citation>
    <scope>NUCLEOTIDE SEQUENCE [LARGE SCALE GENOMIC DNA]</scope>
</reference>
<keyword evidence="5" id="KW-0833">Ubl conjugation pathway</keyword>
<evidence type="ECO:0000256" key="4">
    <source>
        <dbReference type="ARBA" id="ARBA00022670"/>
    </source>
</evidence>
<keyword evidence="6" id="KW-0378">Hydrolase</keyword>
<dbReference type="GO" id="GO:0043130">
    <property type="term" value="F:ubiquitin binding"/>
    <property type="evidence" value="ECO:0007669"/>
    <property type="project" value="TreeGrafter"/>
</dbReference>
<evidence type="ECO:0000256" key="2">
    <source>
        <dbReference type="ARBA" id="ARBA00006579"/>
    </source>
</evidence>
<evidence type="ECO:0000256" key="7">
    <source>
        <dbReference type="ARBA" id="ARBA00022807"/>
    </source>
</evidence>
<dbReference type="InterPro" id="IPR042468">
    <property type="entry name" value="Peptidase_C65_otubain_sub1"/>
</dbReference>
<gene>
    <name evidence="9" type="ORF">KC01_LOCUS7323</name>
</gene>
<dbReference type="PANTHER" id="PTHR12931">
    <property type="entry name" value="UBIQUITIN THIOLESTERASE PROTEIN OTUB"/>
    <property type="match status" value="1"/>
</dbReference>
<protein>
    <recommendedName>
        <fullName evidence="3">ubiquitinyl hydrolase 1</fullName>
        <ecNumber evidence="3">3.4.19.12</ecNumber>
    </recommendedName>
</protein>
<dbReference type="InterPro" id="IPR003323">
    <property type="entry name" value="OTU_dom"/>
</dbReference>
<dbReference type="GO" id="GO:0071108">
    <property type="term" value="P:protein K48-linked deubiquitination"/>
    <property type="evidence" value="ECO:0007669"/>
    <property type="project" value="TreeGrafter"/>
</dbReference>
<evidence type="ECO:0000259" key="8">
    <source>
        <dbReference type="PROSITE" id="PS50802"/>
    </source>
</evidence>
<evidence type="ECO:0000256" key="1">
    <source>
        <dbReference type="ARBA" id="ARBA00000707"/>
    </source>
</evidence>
<dbReference type="InterPro" id="IPR042467">
    <property type="entry name" value="Peptidase_C65_otubain_sub2"/>
</dbReference>
<organism evidence="9 10">
    <name type="scientific">Knipowitschia caucasica</name>
    <name type="common">Caucasian dwarf goby</name>
    <name type="synonym">Pomatoschistus caucasicus</name>
    <dbReference type="NCBI Taxonomy" id="637954"/>
    <lineage>
        <taxon>Eukaryota</taxon>
        <taxon>Metazoa</taxon>
        <taxon>Chordata</taxon>
        <taxon>Craniata</taxon>
        <taxon>Vertebrata</taxon>
        <taxon>Euteleostomi</taxon>
        <taxon>Actinopterygii</taxon>
        <taxon>Neopterygii</taxon>
        <taxon>Teleostei</taxon>
        <taxon>Neoteleostei</taxon>
        <taxon>Acanthomorphata</taxon>
        <taxon>Gobiaria</taxon>
        <taxon>Gobiiformes</taxon>
        <taxon>Gobioidei</taxon>
        <taxon>Gobiidae</taxon>
        <taxon>Gobiinae</taxon>
        <taxon>Knipowitschia</taxon>
    </lineage>
</organism>
<dbReference type="AlphaFoldDB" id="A0AAV2JJH7"/>